<dbReference type="GO" id="GO:0007094">
    <property type="term" value="P:mitotic spindle assembly checkpoint signaling"/>
    <property type="evidence" value="ECO:0007669"/>
    <property type="project" value="InterPro"/>
</dbReference>
<keyword evidence="2" id="KW-0158">Chromosome</keyword>
<dbReference type="PROSITE" id="PS50011">
    <property type="entry name" value="PROTEIN_KINASE_DOM"/>
    <property type="match status" value="1"/>
</dbReference>
<dbReference type="PANTHER" id="PTHR14030">
    <property type="entry name" value="MITOTIC CHECKPOINT SERINE/THREONINE-PROTEIN KINASE BUB1"/>
    <property type="match status" value="1"/>
</dbReference>
<feature type="domain" description="BUB1 N-terminal" evidence="7">
    <location>
        <begin position="32"/>
        <end position="186"/>
    </location>
</feature>
<comment type="caution">
    <text evidence="8">The sequence shown here is derived from an EMBL/GenBank/DDBJ whole genome shotgun (WGS) entry which is preliminary data.</text>
</comment>
<evidence type="ECO:0000256" key="2">
    <source>
        <dbReference type="ARBA" id="ARBA00022454"/>
    </source>
</evidence>
<proteinExistence type="predicted"/>
<keyword evidence="8" id="KW-0418">Kinase</keyword>
<dbReference type="Gene3D" id="1.10.510.10">
    <property type="entry name" value="Transferase(Phosphotransferase) domain 1"/>
    <property type="match status" value="1"/>
</dbReference>
<feature type="compositionally biased region" description="Polar residues" evidence="5">
    <location>
        <begin position="853"/>
        <end position="872"/>
    </location>
</feature>
<feature type="compositionally biased region" description="Acidic residues" evidence="5">
    <location>
        <begin position="711"/>
        <end position="722"/>
    </location>
</feature>
<gene>
    <name evidence="8" type="ORF">P5673_008285</name>
</gene>
<dbReference type="Gene3D" id="1.25.40.430">
    <property type="match status" value="1"/>
</dbReference>
<keyword evidence="8" id="KW-0808">Transferase</keyword>
<dbReference type="InterPro" id="IPR011009">
    <property type="entry name" value="Kinase-like_dom_sf"/>
</dbReference>
<protein>
    <submittedName>
        <fullName evidence="8">Mitotic checkpoint serine/threonine-protein kinase BUB1</fullName>
    </submittedName>
</protein>
<dbReference type="GO" id="GO:0005634">
    <property type="term" value="C:nucleus"/>
    <property type="evidence" value="ECO:0007669"/>
    <property type="project" value="TreeGrafter"/>
</dbReference>
<dbReference type="InterPro" id="IPR015661">
    <property type="entry name" value="Bub1/Mad3"/>
</dbReference>
<dbReference type="Pfam" id="PF00069">
    <property type="entry name" value="Pkinase"/>
    <property type="match status" value="1"/>
</dbReference>
<evidence type="ECO:0000256" key="1">
    <source>
        <dbReference type="ARBA" id="ARBA00004629"/>
    </source>
</evidence>
<evidence type="ECO:0000256" key="4">
    <source>
        <dbReference type="ARBA" id="ARBA00023328"/>
    </source>
</evidence>
<dbReference type="InterPro" id="IPR008271">
    <property type="entry name" value="Ser/Thr_kinase_AS"/>
</dbReference>
<sequence>MEGSTDSFSGNEWELSKENVQPLKKGRKMANLTAALAPSLVDQSRIYKEKQYIVWTSENFPKGGKDLGNLLERCMTTFKDQERYRNDERYAKTDICTDPVEIFQYMHSQQLCSGLALFFESWAQLQENLGNYKKADEVFMLGIQNNAQPLDRLRKQHRAFELRMTETVANGLHQVSIGDASEPERVALGGLKRQGKKGTVGTQRTGNATISKKCGIASFASLESQTKNAGFTIFRDDDPSACSSLPHPSREWQMPPTQHVIRKENTQKPGKWTDMKVSQRNHVSTPLSGIPQKPEFSVHVDEDVVNHPPPTLQQDMHFDKVLSARKPNKSFVTEALRNKTEDQTTRVMYCKEKIYAGTEEFSFEELRAARIFQKMKEGTHIPRDTPVPSQNVRYMYPKKEVYSFEGEFQYEEILARRYSSRLKSQDVSIRCALQENLGLPKITGFTSSDQPCPMEIGSCQKSVIPSSSHANEIVHSMSVTQNSLASTARRGLSFATQPLSHLPPEASSNTHFEPSFTAQPSILQGGCAKSAFQPVSKGLCIREHQDGTISRQQNSINLQQRNNLFNMSSCNDTENVLTKPDKQIGIAESLNQKIKLCEQIASTRKTIACSKLVTPDANRSCEFNISNISSASPTVFTKEALMALGDMFRLPLESERRSESENQAENDFEAAFSGDSAAPTHPVPFGAQGGSESDPGFVIYTDANSARQNTGEEESKENDAEDKENMPPCGRREESVHRPLAGILQPSVGIPFCPLDTEDDYDDEPIGEENRDEFNPQQKKYQADKISELSMAEYSQDQTALTSASFVTAARMASTPFPCGISPSPLPNIPCSTIRLADGNPALGSDDDVFSSAHVTSGQTPGSFTSPPSQVLSPILEGSHEDSKSTNSSQSSVGSSRPGSCSAVVSQQNGLELSRIQEEPSFHETASAQQETKTGSTVINPFSGEVVDALLRQITPPLSCYFGFFESSEEMPKIATKGSVCFGKDVNYFVERQLGSGAFAKVYLVTTRDPESDRDHVETDDESCVVFKVQKISIEWEFYVSRQLHSRMQDLGCSKVLHEMIMNPLAAYVYSNSSVLLDTYEPLGTILDMVNNYKSNKKKMEEGVIFFYTIALLRILETLHYCDIIHGDIKPDNFLVLDREENTPDGAPLKIIDFGRSIDMRLFPTGTTFSTDCHTDGFQCVEMKEGRPWTKQIDTFGMLGTIHCFLFLDYMKVYKDAHGKWRITKAFARHWKPIWSKLFNSLLNITSCEEQPSLRDFREEFEKLYLADEANHTRQKRLHHVFMFSCSS</sequence>
<feature type="region of interest" description="Disordered" evidence="5">
    <location>
        <begin position="845"/>
        <end position="904"/>
    </location>
</feature>
<evidence type="ECO:0000259" key="6">
    <source>
        <dbReference type="PROSITE" id="PS50011"/>
    </source>
</evidence>
<dbReference type="GO" id="GO:0000776">
    <property type="term" value="C:kinetochore"/>
    <property type="evidence" value="ECO:0007669"/>
    <property type="project" value="UniProtKB-KW"/>
</dbReference>
<feature type="region of interest" description="Disordered" evidence="5">
    <location>
        <begin position="749"/>
        <end position="776"/>
    </location>
</feature>
<dbReference type="GO" id="GO:0005524">
    <property type="term" value="F:ATP binding"/>
    <property type="evidence" value="ECO:0007669"/>
    <property type="project" value="InterPro"/>
</dbReference>
<dbReference type="Pfam" id="PF08311">
    <property type="entry name" value="Mad3_BUB1_I"/>
    <property type="match status" value="1"/>
</dbReference>
<dbReference type="GO" id="GO:0004672">
    <property type="term" value="F:protein kinase activity"/>
    <property type="evidence" value="ECO:0007669"/>
    <property type="project" value="InterPro"/>
</dbReference>
<reference evidence="8" key="2">
    <citation type="journal article" date="2023" name="Science">
        <title>Genomic signatures of disease resistance in endangered staghorn corals.</title>
        <authorList>
            <person name="Vollmer S.V."/>
            <person name="Selwyn J.D."/>
            <person name="Despard B.A."/>
            <person name="Roesel C.L."/>
        </authorList>
    </citation>
    <scope>NUCLEOTIDE SEQUENCE</scope>
    <source>
        <strain evidence="8">K2</strain>
    </source>
</reference>
<dbReference type="SUPFAM" id="SSF56112">
    <property type="entry name" value="Protein kinase-like (PK-like)"/>
    <property type="match status" value="1"/>
</dbReference>
<dbReference type="GO" id="GO:0051754">
    <property type="term" value="P:meiotic sister chromatid cohesion, centromeric"/>
    <property type="evidence" value="ECO:0007669"/>
    <property type="project" value="TreeGrafter"/>
</dbReference>
<comment type="subcellular location">
    <subcellularLocation>
        <location evidence="1">Chromosome</location>
        <location evidence="1">Centromere</location>
        <location evidence="1">Kinetochore</location>
    </subcellularLocation>
</comment>
<organism evidence="8 9">
    <name type="scientific">Acropora cervicornis</name>
    <name type="common">Staghorn coral</name>
    <dbReference type="NCBI Taxonomy" id="6130"/>
    <lineage>
        <taxon>Eukaryota</taxon>
        <taxon>Metazoa</taxon>
        <taxon>Cnidaria</taxon>
        <taxon>Anthozoa</taxon>
        <taxon>Hexacorallia</taxon>
        <taxon>Scleractinia</taxon>
        <taxon>Astrocoeniina</taxon>
        <taxon>Acroporidae</taxon>
        <taxon>Acropora</taxon>
    </lineage>
</organism>
<keyword evidence="4" id="KW-0137">Centromere</keyword>
<dbReference type="GO" id="GO:0032991">
    <property type="term" value="C:protein-containing complex"/>
    <property type="evidence" value="ECO:0007669"/>
    <property type="project" value="UniProtKB-ARBA"/>
</dbReference>
<dbReference type="Gene3D" id="6.10.130.20">
    <property type="match status" value="1"/>
</dbReference>
<feature type="region of interest" description="Disordered" evidence="5">
    <location>
        <begin position="673"/>
        <end position="733"/>
    </location>
</feature>
<name>A0AAD9QU73_ACRCE</name>
<dbReference type="PROSITE" id="PS00108">
    <property type="entry name" value="PROTEIN_KINASE_ST"/>
    <property type="match status" value="1"/>
</dbReference>
<evidence type="ECO:0000313" key="8">
    <source>
        <dbReference type="EMBL" id="KAK2567465.1"/>
    </source>
</evidence>
<dbReference type="SMART" id="SM00220">
    <property type="entry name" value="S_TKc"/>
    <property type="match status" value="1"/>
</dbReference>
<dbReference type="PANTHER" id="PTHR14030:SF4">
    <property type="entry name" value="BUB1 KINASE, ISOFORM A-RELATED"/>
    <property type="match status" value="1"/>
</dbReference>
<dbReference type="InterPro" id="IPR013212">
    <property type="entry name" value="Mad3/Bub1_I"/>
</dbReference>
<evidence type="ECO:0000256" key="5">
    <source>
        <dbReference type="SAM" id="MobiDB-lite"/>
    </source>
</evidence>
<keyword evidence="9" id="KW-1185">Reference proteome</keyword>
<dbReference type="Proteomes" id="UP001249851">
    <property type="component" value="Unassembled WGS sequence"/>
</dbReference>
<reference evidence="8" key="1">
    <citation type="journal article" date="2023" name="G3 (Bethesda)">
        <title>Whole genome assembly and annotation of the endangered Caribbean coral Acropora cervicornis.</title>
        <authorList>
            <person name="Selwyn J.D."/>
            <person name="Vollmer S.V."/>
        </authorList>
    </citation>
    <scope>NUCLEOTIDE SEQUENCE</scope>
    <source>
        <strain evidence="8">K2</strain>
    </source>
</reference>
<evidence type="ECO:0000259" key="7">
    <source>
        <dbReference type="PROSITE" id="PS51489"/>
    </source>
</evidence>
<dbReference type="PROSITE" id="PS51489">
    <property type="entry name" value="BUB1_N"/>
    <property type="match status" value="1"/>
</dbReference>
<evidence type="ECO:0000256" key="3">
    <source>
        <dbReference type="ARBA" id="ARBA00022838"/>
    </source>
</evidence>
<dbReference type="EMBL" id="JARQWQ010000014">
    <property type="protein sequence ID" value="KAK2567465.1"/>
    <property type="molecule type" value="Genomic_DNA"/>
</dbReference>
<feature type="compositionally biased region" description="Acidic residues" evidence="5">
    <location>
        <begin position="756"/>
        <end position="767"/>
    </location>
</feature>
<evidence type="ECO:0000313" key="9">
    <source>
        <dbReference type="Proteomes" id="UP001249851"/>
    </source>
</evidence>
<dbReference type="SMART" id="SM00777">
    <property type="entry name" value="Mad3_BUB1_I"/>
    <property type="match status" value="1"/>
</dbReference>
<dbReference type="InterPro" id="IPR000719">
    <property type="entry name" value="Prot_kinase_dom"/>
</dbReference>
<feature type="compositionally biased region" description="Low complexity" evidence="5">
    <location>
        <begin position="885"/>
        <end position="903"/>
    </location>
</feature>
<accession>A0AAD9QU73</accession>
<keyword evidence="3" id="KW-0995">Kinetochore</keyword>
<feature type="domain" description="Protein kinase" evidence="6">
    <location>
        <begin position="988"/>
        <end position="1283"/>
    </location>
</feature>